<organism evidence="3 4">
    <name type="scientific">Methanoculleus bourgensis</name>
    <dbReference type="NCBI Taxonomy" id="83986"/>
    <lineage>
        <taxon>Archaea</taxon>
        <taxon>Methanobacteriati</taxon>
        <taxon>Methanobacteriota</taxon>
        <taxon>Stenosarchaea group</taxon>
        <taxon>Methanomicrobia</taxon>
        <taxon>Methanomicrobiales</taxon>
        <taxon>Methanomicrobiaceae</taxon>
        <taxon>Methanoculleus</taxon>
    </lineage>
</organism>
<dbReference type="Proteomes" id="UP000737555">
    <property type="component" value="Unassembled WGS sequence"/>
</dbReference>
<accession>A0A8T7H9I3</accession>
<gene>
    <name evidence="3" type="ORF">HQQ74_10990</name>
</gene>
<feature type="transmembrane region" description="Helical" evidence="2">
    <location>
        <begin position="161"/>
        <end position="182"/>
    </location>
</feature>
<dbReference type="AlphaFoldDB" id="A0A8T7H9I3"/>
<evidence type="ECO:0000313" key="4">
    <source>
        <dbReference type="Proteomes" id="UP000737555"/>
    </source>
</evidence>
<reference evidence="3" key="1">
    <citation type="submission" date="2020-05" db="EMBL/GenBank/DDBJ databases">
        <title>The first insight into the ecology of ammonia-tolerant syntrophic propionate oxidizing bacteria.</title>
        <authorList>
            <person name="Singh A."/>
            <person name="Schnurer A."/>
            <person name="Westerholm M."/>
        </authorList>
    </citation>
    <scope>NUCLEOTIDE SEQUENCE</scope>
    <source>
        <strain evidence="3">MAG54</strain>
    </source>
</reference>
<keyword evidence="2" id="KW-0812">Transmembrane</keyword>
<name>A0A8T7H9I3_9EURY</name>
<protein>
    <recommendedName>
        <fullName evidence="5">PGF-CTERM sorting domain-containing protein</fullName>
    </recommendedName>
</protein>
<feature type="region of interest" description="Disordered" evidence="1">
    <location>
        <begin position="132"/>
        <end position="156"/>
    </location>
</feature>
<evidence type="ECO:0000256" key="2">
    <source>
        <dbReference type="SAM" id="Phobius"/>
    </source>
</evidence>
<evidence type="ECO:0000313" key="3">
    <source>
        <dbReference type="EMBL" id="NQS79200.1"/>
    </source>
</evidence>
<evidence type="ECO:0008006" key="5">
    <source>
        <dbReference type="Google" id="ProtNLM"/>
    </source>
</evidence>
<evidence type="ECO:0000256" key="1">
    <source>
        <dbReference type="SAM" id="MobiDB-lite"/>
    </source>
</evidence>
<sequence>MNTVRIVGLAVVLLLAAGICSTAAAQQMNIDPVGNVTAGETVIISGTTNIAPGNHLTVTVTPVGFAPTNKSEPGGAGGTSGTVVVQEGNATANTWAFEANTTGFEPGEYTVTVEWVEGDATASTTFTVSEAAPATTATTAPPVTTTPVTTTVPATSPTPTAAGPALPVAAAMAACALAGYLMRRR</sequence>
<dbReference type="EMBL" id="JABMJE010000242">
    <property type="protein sequence ID" value="NQS79200.1"/>
    <property type="molecule type" value="Genomic_DNA"/>
</dbReference>
<keyword evidence="2" id="KW-0472">Membrane</keyword>
<comment type="caution">
    <text evidence="3">The sequence shown here is derived from an EMBL/GenBank/DDBJ whole genome shotgun (WGS) entry which is preliminary data.</text>
</comment>
<proteinExistence type="predicted"/>
<keyword evidence="2" id="KW-1133">Transmembrane helix</keyword>